<protein>
    <submittedName>
        <fullName evidence="4">Transcriptional regulator</fullName>
    </submittedName>
</protein>
<dbReference type="GO" id="GO:0003700">
    <property type="term" value="F:DNA-binding transcription factor activity"/>
    <property type="evidence" value="ECO:0007669"/>
    <property type="project" value="InterPro"/>
</dbReference>
<dbReference type="SUPFAM" id="SSF55729">
    <property type="entry name" value="Acyl-CoA N-acyltransferases (Nat)"/>
    <property type="match status" value="1"/>
</dbReference>
<dbReference type="InterPro" id="IPR000182">
    <property type="entry name" value="GNAT_dom"/>
</dbReference>
<dbReference type="EMBL" id="JH719395">
    <property type="protein sequence ID" value="EJC79788.1"/>
    <property type="molecule type" value="Genomic_DNA"/>
</dbReference>
<dbReference type="SMART" id="SM00347">
    <property type="entry name" value="HTH_MARR"/>
    <property type="match status" value="1"/>
</dbReference>
<keyword evidence="1" id="KW-0808">Transferase</keyword>
<dbReference type="AlphaFoldDB" id="J0W3S7"/>
<reference evidence="4 5" key="1">
    <citation type="submission" date="2012-02" db="EMBL/GenBank/DDBJ databases">
        <title>Improved High-Quality Draft Sequence of Rhizobium leguminosarum bv. trifolii WSM2297.</title>
        <authorList>
            <consortium name="US DOE Joint Genome Institute"/>
            <person name="Lucas S."/>
            <person name="Han J."/>
            <person name="Lapidus A."/>
            <person name="Cheng J.-F."/>
            <person name="Goodwin L."/>
            <person name="Pitluck S."/>
            <person name="Peters L."/>
            <person name="Ovchinnikova G."/>
            <person name="Zhang X."/>
            <person name="Detter J.C."/>
            <person name="Han C."/>
            <person name="Tapia R."/>
            <person name="Land M."/>
            <person name="Hauser L."/>
            <person name="Kyrpides N."/>
            <person name="Ivanova N."/>
            <person name="Pagani I."/>
            <person name="Brau L."/>
            <person name="Yates R."/>
            <person name="O'Hara G."/>
            <person name="Rui T."/>
            <person name="Howieson J."/>
            <person name="Reeve W."/>
            <person name="Woyke T."/>
        </authorList>
    </citation>
    <scope>NUCLEOTIDE SEQUENCE [LARGE SCALE GENOMIC DNA]</scope>
    <source>
        <strain evidence="4 5">WSM2297</strain>
    </source>
</reference>
<dbReference type="GO" id="GO:0016747">
    <property type="term" value="F:acyltransferase activity, transferring groups other than amino-acyl groups"/>
    <property type="evidence" value="ECO:0007669"/>
    <property type="project" value="InterPro"/>
</dbReference>
<dbReference type="PANTHER" id="PTHR43877:SF2">
    <property type="entry name" value="AMINOALKYLPHOSPHONATE N-ACETYLTRANSFERASE-RELATED"/>
    <property type="match status" value="1"/>
</dbReference>
<evidence type="ECO:0000313" key="4">
    <source>
        <dbReference type="EMBL" id="EJC79788.1"/>
    </source>
</evidence>
<dbReference type="RefSeq" id="WP_003580037.1">
    <property type="nucleotide sequence ID" value="NZ_JH719395.1"/>
</dbReference>
<accession>J0W3S7</accession>
<keyword evidence="2" id="KW-0012">Acyltransferase</keyword>
<proteinExistence type="predicted"/>
<organism evidence="4 5">
    <name type="scientific">Rhizobium leguminosarum bv. trifolii WSM2297</name>
    <dbReference type="NCBI Taxonomy" id="754762"/>
    <lineage>
        <taxon>Bacteria</taxon>
        <taxon>Pseudomonadati</taxon>
        <taxon>Pseudomonadota</taxon>
        <taxon>Alphaproteobacteria</taxon>
        <taxon>Hyphomicrobiales</taxon>
        <taxon>Rhizobiaceae</taxon>
        <taxon>Rhizobium/Agrobacterium group</taxon>
        <taxon>Rhizobium</taxon>
    </lineage>
</organism>
<dbReference type="CDD" id="cd04301">
    <property type="entry name" value="NAT_SF"/>
    <property type="match status" value="1"/>
</dbReference>
<evidence type="ECO:0000256" key="1">
    <source>
        <dbReference type="ARBA" id="ARBA00022679"/>
    </source>
</evidence>
<dbReference type="PANTHER" id="PTHR43877">
    <property type="entry name" value="AMINOALKYLPHOSPHONATE N-ACETYLTRANSFERASE-RELATED-RELATED"/>
    <property type="match status" value="1"/>
</dbReference>
<dbReference type="Gene3D" id="1.10.10.10">
    <property type="entry name" value="Winged helix-like DNA-binding domain superfamily/Winged helix DNA-binding domain"/>
    <property type="match status" value="1"/>
</dbReference>
<sequence length="292" mass="32531">MACDPISRVRRFNRAVTSEVGALDTSFLGRGRPLGAARVLNSIGLGQADVASIRDYLRLDSGLMSRLLRSLEDEGLIETVPNPQDARRRVARLTETGRSEFQAYEALSNAQAKSFLARHRRPEELLQAMDIVASSLGRDQIVLEEQDPRHEHASYCLSEYYGELARRFEKGFDVSLSRDPDARDMIRPRGAFLVAMSDGLPIGCVGLKGSGGEIAEIKRLWVAPSARGLGLATRLMTEAETIARELSVKLLRLDTNSALAEAQQLYRGTGWEEIDRFNDDPYPDTFFEKRLS</sequence>
<dbReference type="InterPro" id="IPR000835">
    <property type="entry name" value="HTH_MarR-typ"/>
</dbReference>
<dbReference type="Pfam" id="PF12802">
    <property type="entry name" value="MarR_2"/>
    <property type="match status" value="1"/>
</dbReference>
<dbReference type="InterPro" id="IPR016181">
    <property type="entry name" value="Acyl_CoA_acyltransferase"/>
</dbReference>
<evidence type="ECO:0000259" key="3">
    <source>
        <dbReference type="PROSITE" id="PS51186"/>
    </source>
</evidence>
<evidence type="ECO:0000256" key="2">
    <source>
        <dbReference type="ARBA" id="ARBA00023315"/>
    </source>
</evidence>
<evidence type="ECO:0000313" key="5">
    <source>
        <dbReference type="Proteomes" id="UP000005732"/>
    </source>
</evidence>
<dbReference type="InterPro" id="IPR036388">
    <property type="entry name" value="WH-like_DNA-bd_sf"/>
</dbReference>
<dbReference type="InterPro" id="IPR050832">
    <property type="entry name" value="Bact_Acetyltransf"/>
</dbReference>
<dbReference type="HOGENOM" id="CLU_065219_0_0_5"/>
<dbReference type="SUPFAM" id="SSF46785">
    <property type="entry name" value="Winged helix' DNA-binding domain"/>
    <property type="match status" value="1"/>
</dbReference>
<dbReference type="Pfam" id="PF00583">
    <property type="entry name" value="Acetyltransf_1"/>
    <property type="match status" value="1"/>
</dbReference>
<feature type="domain" description="N-acetyltransferase" evidence="3">
    <location>
        <begin position="141"/>
        <end position="292"/>
    </location>
</feature>
<dbReference type="OrthoDB" id="2436196at2"/>
<dbReference type="Gene3D" id="3.40.630.30">
    <property type="match status" value="1"/>
</dbReference>
<name>J0W3S7_RHILT</name>
<dbReference type="PROSITE" id="PS51186">
    <property type="entry name" value="GNAT"/>
    <property type="match status" value="1"/>
</dbReference>
<dbReference type="InterPro" id="IPR036390">
    <property type="entry name" value="WH_DNA-bd_sf"/>
</dbReference>
<gene>
    <name evidence="4" type="ORF">Rleg4DRAFT_1390</name>
</gene>
<dbReference type="Proteomes" id="UP000005732">
    <property type="component" value="Unassembled WGS sequence"/>
</dbReference>